<sequence>MASAVRALLPRQSPDNTDEFLNLLSDPFSTEIQANSIYAALVWSFAVSGGLFALFILLRPRNSAVYAPRAKHADEKHAPLPLEKKPFSWIKAITHVPEQELVKKIGLDAVIFLRFIRMLRNVFLVFSIIGLGIFIPLNVVGGHPAYDSYGDVATLLKFTPQYIYGDKFWAYVICAYVFQIILCGFIWWNYRAVLTLKRAWFNSSDYQSSLHSRTLLLTHVPKKLQSDSGLVEIIDKMKASDDSPRTAIARNVHNLPQLIEEHDEAVQQLEGHLATYLADPSKLPEKRPTCTPAKKDRKLLAGGEKKIDAIDYLSVKIKKLSFEIYEARQAVDRRDVMPYGFASFPHIEDAHSVAHYARTHRKKGKDANVRLAPKPNDLLWQNLPMSRATRRSRAFWDG</sequence>
<comment type="caution">
    <text evidence="1">The sequence shown here is derived from an EMBL/GenBank/DDBJ whole genome shotgun (WGS) entry which is preliminary data.</text>
</comment>
<accession>A0ACC3D549</accession>
<reference evidence="1" key="1">
    <citation type="submission" date="2024-09" db="EMBL/GenBank/DDBJ databases">
        <title>Black Yeasts Isolated from many extreme environments.</title>
        <authorList>
            <person name="Coleine C."/>
            <person name="Stajich J.E."/>
            <person name="Selbmann L."/>
        </authorList>
    </citation>
    <scope>NUCLEOTIDE SEQUENCE</scope>
    <source>
        <strain evidence="1">CCFEE 5737</strain>
    </source>
</reference>
<dbReference type="Proteomes" id="UP001186974">
    <property type="component" value="Unassembled WGS sequence"/>
</dbReference>
<gene>
    <name evidence="1" type="ORF">LTS18_005024</name>
</gene>
<feature type="non-terminal residue" evidence="1">
    <location>
        <position position="398"/>
    </location>
</feature>
<dbReference type="EMBL" id="JAWDJW010007523">
    <property type="protein sequence ID" value="KAK3061995.1"/>
    <property type="molecule type" value="Genomic_DNA"/>
</dbReference>
<proteinExistence type="predicted"/>
<protein>
    <submittedName>
        <fullName evidence="1">Uncharacterized protein</fullName>
    </submittedName>
</protein>
<keyword evidence="2" id="KW-1185">Reference proteome</keyword>
<organism evidence="1 2">
    <name type="scientific">Coniosporium uncinatum</name>
    <dbReference type="NCBI Taxonomy" id="93489"/>
    <lineage>
        <taxon>Eukaryota</taxon>
        <taxon>Fungi</taxon>
        <taxon>Dikarya</taxon>
        <taxon>Ascomycota</taxon>
        <taxon>Pezizomycotina</taxon>
        <taxon>Dothideomycetes</taxon>
        <taxon>Dothideomycetes incertae sedis</taxon>
        <taxon>Coniosporium</taxon>
    </lineage>
</organism>
<name>A0ACC3D549_9PEZI</name>
<evidence type="ECO:0000313" key="1">
    <source>
        <dbReference type="EMBL" id="KAK3061995.1"/>
    </source>
</evidence>
<evidence type="ECO:0000313" key="2">
    <source>
        <dbReference type="Proteomes" id="UP001186974"/>
    </source>
</evidence>